<keyword evidence="2" id="KW-0489">Methyltransferase</keyword>
<dbReference type="CDD" id="cd02440">
    <property type="entry name" value="AdoMet_MTases"/>
    <property type="match status" value="1"/>
</dbReference>
<dbReference type="GO" id="GO:0008168">
    <property type="term" value="F:methyltransferase activity"/>
    <property type="evidence" value="ECO:0007669"/>
    <property type="project" value="UniProtKB-KW"/>
</dbReference>
<dbReference type="AlphaFoldDB" id="A0A7C3VHL4"/>
<dbReference type="InterPro" id="IPR029063">
    <property type="entry name" value="SAM-dependent_MTases_sf"/>
</dbReference>
<name>A0A7C3VHL4_9CYAN</name>
<reference evidence="2" key="1">
    <citation type="journal article" date="2020" name="mSystems">
        <title>Genome- and Community-Level Interaction Insights into Carbon Utilization and Element Cycling Functions of Hydrothermarchaeota in Hydrothermal Sediment.</title>
        <authorList>
            <person name="Zhou Z."/>
            <person name="Liu Y."/>
            <person name="Xu W."/>
            <person name="Pan J."/>
            <person name="Luo Z.H."/>
            <person name="Li M."/>
        </authorList>
    </citation>
    <scope>NUCLEOTIDE SEQUENCE [LARGE SCALE GENOMIC DNA]</scope>
    <source>
        <strain evidence="2">SpSt-374</strain>
    </source>
</reference>
<evidence type="ECO:0000313" key="2">
    <source>
        <dbReference type="EMBL" id="HGG01279.1"/>
    </source>
</evidence>
<proteinExistence type="predicted"/>
<dbReference type="InterPro" id="IPR041698">
    <property type="entry name" value="Methyltransf_25"/>
</dbReference>
<gene>
    <name evidence="2" type="ORF">ENR15_11680</name>
</gene>
<accession>A0A7C3VHL4</accession>
<comment type="caution">
    <text evidence="2">The sequence shown here is derived from an EMBL/GenBank/DDBJ whole genome shotgun (WGS) entry which is preliminary data.</text>
</comment>
<dbReference type="EMBL" id="DSPX01000120">
    <property type="protein sequence ID" value="HGG01279.1"/>
    <property type="molecule type" value="Genomic_DNA"/>
</dbReference>
<dbReference type="GO" id="GO:0032259">
    <property type="term" value="P:methylation"/>
    <property type="evidence" value="ECO:0007669"/>
    <property type="project" value="UniProtKB-KW"/>
</dbReference>
<feature type="domain" description="Methyltransferase" evidence="1">
    <location>
        <begin position="68"/>
        <end position="157"/>
    </location>
</feature>
<dbReference type="SUPFAM" id="SSF53335">
    <property type="entry name" value="S-adenosyl-L-methionine-dependent methyltransferases"/>
    <property type="match status" value="1"/>
</dbReference>
<dbReference type="Pfam" id="PF13649">
    <property type="entry name" value="Methyltransf_25"/>
    <property type="match status" value="1"/>
</dbReference>
<evidence type="ECO:0000259" key="1">
    <source>
        <dbReference type="Pfam" id="PF13649"/>
    </source>
</evidence>
<keyword evidence="2" id="KW-0808">Transferase</keyword>
<sequence>MANDKAAIDYEGAWDGYARDWQQLHPNLSHIGDEWIGMGAGAANSLAEYNTLIERQFIAPYIDGNDKVLEIGVGGGKTSSLLLQHCQELVCADISAEMLAQTRDRLRDDRVHYVKLDGLTLSNIPKASVDVCFCYDTMVHLEPRDIFNYLTQIPQLMRGKRLCIFHHGNTLSELGWQKFLSEWQKNLMGRRHGCAFSVMTDEIMEKFLSHVGYKVLLKDTTTVPRDCVWVCEAPEEKPGF</sequence>
<organism evidence="2">
    <name type="scientific">Planktothricoides sp. SpSt-374</name>
    <dbReference type="NCBI Taxonomy" id="2282167"/>
    <lineage>
        <taxon>Bacteria</taxon>
        <taxon>Bacillati</taxon>
        <taxon>Cyanobacteriota</taxon>
        <taxon>Cyanophyceae</taxon>
        <taxon>Oscillatoriophycideae</taxon>
        <taxon>Oscillatoriales</taxon>
        <taxon>Oscillatoriaceae</taxon>
        <taxon>Planktothricoides</taxon>
    </lineage>
</organism>
<protein>
    <submittedName>
        <fullName evidence="2">Class I SAM-dependent methyltransferase</fullName>
    </submittedName>
</protein>
<dbReference type="Gene3D" id="3.40.50.150">
    <property type="entry name" value="Vaccinia Virus protein VP39"/>
    <property type="match status" value="1"/>
</dbReference>